<evidence type="ECO:0008006" key="5">
    <source>
        <dbReference type="Google" id="ProtNLM"/>
    </source>
</evidence>
<dbReference type="RefSeq" id="WP_091103874.1">
    <property type="nucleotide sequence ID" value="NZ_FOBF01000016.1"/>
</dbReference>
<protein>
    <recommendedName>
        <fullName evidence="5">DUF2510 domain-containing protein</fullName>
    </recommendedName>
</protein>
<feature type="transmembrane region" description="Helical" evidence="2">
    <location>
        <begin position="124"/>
        <end position="151"/>
    </location>
</feature>
<feature type="compositionally biased region" description="Pro residues" evidence="1">
    <location>
        <begin position="26"/>
        <end position="44"/>
    </location>
</feature>
<name>A0A1H8AIB8_9ACTN</name>
<dbReference type="EMBL" id="FOBF01000016">
    <property type="protein sequence ID" value="SEM69704.1"/>
    <property type="molecule type" value="Genomic_DNA"/>
</dbReference>
<proteinExistence type="predicted"/>
<dbReference type="Proteomes" id="UP000198953">
    <property type="component" value="Unassembled WGS sequence"/>
</dbReference>
<keyword evidence="4" id="KW-1185">Reference proteome</keyword>
<keyword evidence="2" id="KW-1133">Transmembrane helix</keyword>
<dbReference type="AlphaFoldDB" id="A0A1H8AIB8"/>
<evidence type="ECO:0000313" key="4">
    <source>
        <dbReference type="Proteomes" id="UP000198953"/>
    </source>
</evidence>
<keyword evidence="2" id="KW-0812">Transmembrane</keyword>
<feature type="region of interest" description="Disordered" evidence="1">
    <location>
        <begin position="1"/>
        <end position="119"/>
    </location>
</feature>
<feature type="compositionally biased region" description="Low complexity" evidence="1">
    <location>
        <begin position="69"/>
        <end position="94"/>
    </location>
</feature>
<feature type="compositionally biased region" description="Pro residues" evidence="1">
    <location>
        <begin position="54"/>
        <end position="68"/>
    </location>
</feature>
<evidence type="ECO:0000256" key="1">
    <source>
        <dbReference type="SAM" id="MobiDB-lite"/>
    </source>
</evidence>
<accession>A0A1H8AIB8</accession>
<dbReference type="STRING" id="46177.SAMN05660976_05827"/>
<organism evidence="3 4">
    <name type="scientific">Nonomuraea pusilla</name>
    <dbReference type="NCBI Taxonomy" id="46177"/>
    <lineage>
        <taxon>Bacteria</taxon>
        <taxon>Bacillati</taxon>
        <taxon>Actinomycetota</taxon>
        <taxon>Actinomycetes</taxon>
        <taxon>Streptosporangiales</taxon>
        <taxon>Streptosporangiaceae</taxon>
        <taxon>Nonomuraea</taxon>
    </lineage>
</organism>
<sequence>MADQSGGPYSPDGRFWWDGAAWQPVQAPPPPGPPPQHHPAPPQPSDHAAGRPPAQWPPQPPGPQPPWPQAGQPYAPQPGQQYAAQPGQPHAGQPQSPPYHPGPSGLHTSPPAPEVSRRRPGTAVFALLAAGALIVALALGGVTGAALGMVVNDPRTNDPAPSFPATFPTGK</sequence>
<keyword evidence="2" id="KW-0472">Membrane</keyword>
<gene>
    <name evidence="3" type="ORF">SAMN05660976_05827</name>
</gene>
<evidence type="ECO:0000256" key="2">
    <source>
        <dbReference type="SAM" id="Phobius"/>
    </source>
</evidence>
<evidence type="ECO:0000313" key="3">
    <source>
        <dbReference type="EMBL" id="SEM69704.1"/>
    </source>
</evidence>
<reference evidence="3 4" key="1">
    <citation type="submission" date="2016-10" db="EMBL/GenBank/DDBJ databases">
        <authorList>
            <person name="de Groot N.N."/>
        </authorList>
    </citation>
    <scope>NUCLEOTIDE SEQUENCE [LARGE SCALE GENOMIC DNA]</scope>
    <source>
        <strain evidence="3 4">DSM 43357</strain>
    </source>
</reference>